<dbReference type="STRING" id="429728.SAMN05216456_1287"/>
<gene>
    <name evidence="1" type="ORF">SAMN05216456_1287</name>
</gene>
<dbReference type="Proteomes" id="UP000199074">
    <property type="component" value="Unassembled WGS sequence"/>
</dbReference>
<dbReference type="AlphaFoldDB" id="A0A1I7N9C0"/>
<proteinExistence type="predicted"/>
<keyword evidence="2" id="KW-1185">Reference proteome</keyword>
<dbReference type="RefSeq" id="WP_139232504.1">
    <property type="nucleotide sequence ID" value="NZ_FPCK01000001.1"/>
</dbReference>
<sequence>MPKTKLTPKALESVDDVIRALGGTRSVMELTEAKTNQVVTNWRSLNRFAANTYVVMTDALKLKGLTAPASLWGMKEMPEGVVIEAAEAT</sequence>
<reference evidence="1 2" key="1">
    <citation type="submission" date="2016-10" db="EMBL/GenBank/DDBJ databases">
        <authorList>
            <person name="de Groot N.N."/>
        </authorList>
    </citation>
    <scope>NUCLEOTIDE SEQUENCE [LARGE SCALE GENOMIC DNA]</scope>
    <source>
        <strain evidence="1 2">IPL20</strain>
    </source>
</reference>
<evidence type="ECO:0000313" key="1">
    <source>
        <dbReference type="EMBL" id="SFV31272.1"/>
    </source>
</evidence>
<organism evidence="1 2">
    <name type="scientific">Devosia crocina</name>
    <dbReference type="NCBI Taxonomy" id="429728"/>
    <lineage>
        <taxon>Bacteria</taxon>
        <taxon>Pseudomonadati</taxon>
        <taxon>Pseudomonadota</taxon>
        <taxon>Alphaproteobacteria</taxon>
        <taxon>Hyphomicrobiales</taxon>
        <taxon>Devosiaceae</taxon>
        <taxon>Devosia</taxon>
    </lineage>
</organism>
<accession>A0A1I7N9C0</accession>
<evidence type="ECO:0000313" key="2">
    <source>
        <dbReference type="Proteomes" id="UP000199074"/>
    </source>
</evidence>
<dbReference type="EMBL" id="FPCK01000001">
    <property type="protein sequence ID" value="SFV31272.1"/>
    <property type="molecule type" value="Genomic_DNA"/>
</dbReference>
<name>A0A1I7N9C0_9HYPH</name>
<protein>
    <submittedName>
        <fullName evidence="1">Uncharacterized protein</fullName>
    </submittedName>
</protein>